<dbReference type="SUPFAM" id="SSF53335">
    <property type="entry name" value="S-adenosyl-L-methionine-dependent methyltransferases"/>
    <property type="match status" value="1"/>
</dbReference>
<dbReference type="AlphaFoldDB" id="A0AA38P5Y3"/>
<sequence>MLRAATRRRMSSQATLPLGSMKPKVQSSPTIKLAEKAPYPLPTSSRGVERRRLDDMHFGIARYLGGLTYAPLDKPSRILELGSGTGAWSVEAARIFPEAEVIAADMSPLPETLMTPSNLSFKQMNFLEPFPFHPGSFDVVHMRFVLIHLPKPDNYIHRLASLLRPGGWLLLEDVNHTLLDANRPVGPGVQALYRGYREHMQKQGVDPGVGARLKNMLETSKQFGEVNEVVIPCYMNPKSTEGVCGVIMNPLCFDKKVRKLILIQSDPALQDLGEILKYSIDGVYVGIMDKVGPAGGITPEILRGWRKEVNDPERDLRIDMHLTWSRKL</sequence>
<comment type="caution">
    <text evidence="2">The sequence shown here is derived from an EMBL/GenBank/DDBJ whole genome shotgun (WGS) entry which is preliminary data.</text>
</comment>
<dbReference type="Pfam" id="PF13489">
    <property type="entry name" value="Methyltransf_23"/>
    <property type="match status" value="1"/>
</dbReference>
<keyword evidence="2" id="KW-0489">Methyltransferase</keyword>
<reference evidence="2" key="1">
    <citation type="submission" date="2022-08" db="EMBL/GenBank/DDBJ databases">
        <authorList>
            <consortium name="DOE Joint Genome Institute"/>
            <person name="Min B."/>
            <person name="Riley R."/>
            <person name="Sierra-Patev S."/>
            <person name="Naranjo-Ortiz M."/>
            <person name="Looney B."/>
            <person name="Konkel Z."/>
            <person name="Slot J.C."/>
            <person name="Sakamoto Y."/>
            <person name="Steenwyk J.L."/>
            <person name="Rokas A."/>
            <person name="Carro J."/>
            <person name="Camarero S."/>
            <person name="Ferreira P."/>
            <person name="Molpeceres G."/>
            <person name="Ruiz-Duenas F.J."/>
            <person name="Serrano A."/>
            <person name="Henrissat B."/>
            <person name="Drula E."/>
            <person name="Hughes K.W."/>
            <person name="Mata J.L."/>
            <person name="Ishikawa N.K."/>
            <person name="Vargas-Isla R."/>
            <person name="Ushijima S."/>
            <person name="Smith C.A."/>
            <person name="Ahrendt S."/>
            <person name="Andreopoulos W."/>
            <person name="He G."/>
            <person name="Labutti K."/>
            <person name="Lipzen A."/>
            <person name="Ng V."/>
            <person name="Sandor L."/>
            <person name="Barry K."/>
            <person name="Martinez A.T."/>
            <person name="Xiao Y."/>
            <person name="Gibbons J.G."/>
            <person name="Terashima K."/>
            <person name="Hibbett D.S."/>
            <person name="Grigoriev I.V."/>
        </authorList>
    </citation>
    <scope>NUCLEOTIDE SEQUENCE</scope>
    <source>
        <strain evidence="2">TFB9207</strain>
    </source>
</reference>
<feature type="compositionally biased region" description="Basic residues" evidence="1">
    <location>
        <begin position="1"/>
        <end position="10"/>
    </location>
</feature>
<dbReference type="Proteomes" id="UP001163846">
    <property type="component" value="Unassembled WGS sequence"/>
</dbReference>
<evidence type="ECO:0000313" key="2">
    <source>
        <dbReference type="EMBL" id="KAJ3836929.1"/>
    </source>
</evidence>
<accession>A0AA38P5Y3</accession>
<evidence type="ECO:0000256" key="1">
    <source>
        <dbReference type="SAM" id="MobiDB-lite"/>
    </source>
</evidence>
<feature type="region of interest" description="Disordered" evidence="1">
    <location>
        <begin position="1"/>
        <end position="29"/>
    </location>
</feature>
<keyword evidence="2" id="KW-0808">Transferase</keyword>
<dbReference type="PANTHER" id="PTHR43591">
    <property type="entry name" value="METHYLTRANSFERASE"/>
    <property type="match status" value="1"/>
</dbReference>
<proteinExistence type="predicted"/>
<dbReference type="Gene3D" id="3.40.50.150">
    <property type="entry name" value="Vaccinia Virus protein VP39"/>
    <property type="match status" value="1"/>
</dbReference>
<dbReference type="InterPro" id="IPR029063">
    <property type="entry name" value="SAM-dependent_MTases_sf"/>
</dbReference>
<gene>
    <name evidence="2" type="ORF">F5878DRAFT_662561</name>
</gene>
<dbReference type="EMBL" id="MU806284">
    <property type="protein sequence ID" value="KAJ3836929.1"/>
    <property type="molecule type" value="Genomic_DNA"/>
</dbReference>
<dbReference type="PANTHER" id="PTHR43591:SF24">
    <property type="entry name" value="2-METHOXY-6-POLYPRENYL-1,4-BENZOQUINOL METHYLASE, MITOCHONDRIAL"/>
    <property type="match status" value="1"/>
</dbReference>
<dbReference type="GO" id="GO:0008168">
    <property type="term" value="F:methyltransferase activity"/>
    <property type="evidence" value="ECO:0007669"/>
    <property type="project" value="UniProtKB-KW"/>
</dbReference>
<dbReference type="CDD" id="cd02440">
    <property type="entry name" value="AdoMet_MTases"/>
    <property type="match status" value="1"/>
</dbReference>
<keyword evidence="3" id="KW-1185">Reference proteome</keyword>
<evidence type="ECO:0000313" key="3">
    <source>
        <dbReference type="Proteomes" id="UP001163846"/>
    </source>
</evidence>
<protein>
    <submittedName>
        <fullName evidence="2">S-adenosyl-L-methionine-dependent methyltransferase</fullName>
    </submittedName>
</protein>
<dbReference type="GO" id="GO:0032259">
    <property type="term" value="P:methylation"/>
    <property type="evidence" value="ECO:0007669"/>
    <property type="project" value="UniProtKB-KW"/>
</dbReference>
<organism evidence="2 3">
    <name type="scientific">Lentinula raphanica</name>
    <dbReference type="NCBI Taxonomy" id="153919"/>
    <lineage>
        <taxon>Eukaryota</taxon>
        <taxon>Fungi</taxon>
        <taxon>Dikarya</taxon>
        <taxon>Basidiomycota</taxon>
        <taxon>Agaricomycotina</taxon>
        <taxon>Agaricomycetes</taxon>
        <taxon>Agaricomycetidae</taxon>
        <taxon>Agaricales</taxon>
        <taxon>Marasmiineae</taxon>
        <taxon>Omphalotaceae</taxon>
        <taxon>Lentinula</taxon>
    </lineage>
</organism>
<name>A0AA38P5Y3_9AGAR</name>